<feature type="transmembrane region" description="Helical" evidence="1">
    <location>
        <begin position="240"/>
        <end position="258"/>
    </location>
</feature>
<keyword evidence="1" id="KW-0472">Membrane</keyword>
<evidence type="ECO:0000313" key="2">
    <source>
        <dbReference type="EMBL" id="GAG17704.1"/>
    </source>
</evidence>
<accession>X0VHC2</accession>
<keyword evidence="1" id="KW-1133">Transmembrane helix</keyword>
<dbReference type="AlphaFoldDB" id="X0VHC2"/>
<organism evidence="2">
    <name type="scientific">marine sediment metagenome</name>
    <dbReference type="NCBI Taxonomy" id="412755"/>
    <lineage>
        <taxon>unclassified sequences</taxon>
        <taxon>metagenomes</taxon>
        <taxon>ecological metagenomes</taxon>
    </lineage>
</organism>
<dbReference type="EMBL" id="BARS01030082">
    <property type="protein sequence ID" value="GAG17704.1"/>
    <property type="molecule type" value="Genomic_DNA"/>
</dbReference>
<feature type="transmembrane region" description="Helical" evidence="1">
    <location>
        <begin position="74"/>
        <end position="103"/>
    </location>
</feature>
<feature type="transmembrane region" description="Helical" evidence="1">
    <location>
        <begin position="158"/>
        <end position="183"/>
    </location>
</feature>
<evidence type="ECO:0008006" key="3">
    <source>
        <dbReference type="Google" id="ProtNLM"/>
    </source>
</evidence>
<feature type="transmembrane region" description="Helical" evidence="1">
    <location>
        <begin position="43"/>
        <end position="62"/>
    </location>
</feature>
<protein>
    <recommendedName>
        <fullName evidence="3">Yip1 domain-containing protein</fullName>
    </recommendedName>
</protein>
<feature type="transmembrane region" description="Helical" evidence="1">
    <location>
        <begin position="203"/>
        <end position="228"/>
    </location>
</feature>
<keyword evidence="1" id="KW-0812">Transmembrane</keyword>
<reference evidence="2" key="1">
    <citation type="journal article" date="2014" name="Front. Microbiol.">
        <title>High frequency of phylogenetically diverse reductive dehalogenase-homologous genes in deep subseafloor sedimentary metagenomes.</title>
        <authorList>
            <person name="Kawai M."/>
            <person name="Futagami T."/>
            <person name="Toyoda A."/>
            <person name="Takaki Y."/>
            <person name="Nishi S."/>
            <person name="Hori S."/>
            <person name="Arai W."/>
            <person name="Tsubouchi T."/>
            <person name="Morono Y."/>
            <person name="Uchiyama I."/>
            <person name="Ito T."/>
            <person name="Fujiyama A."/>
            <person name="Inagaki F."/>
            <person name="Takami H."/>
        </authorList>
    </citation>
    <scope>NUCLEOTIDE SEQUENCE</scope>
    <source>
        <strain evidence="2">Expedition CK06-06</strain>
    </source>
</reference>
<name>X0VHC2_9ZZZZ</name>
<feature type="non-terminal residue" evidence="2">
    <location>
        <position position="1"/>
    </location>
</feature>
<gene>
    <name evidence="2" type="ORF">S01H1_46950</name>
</gene>
<feature type="non-terminal residue" evidence="2">
    <location>
        <position position="263"/>
    </location>
</feature>
<sequence length="263" mass="30495">LFRRIEDSWISPLPWYMKIFYLFRDPARGFWDINHKRRSSPGYIILFLNSLLWGLLGLAFVSHFRFKPASVAPYYVLTFFLVFLIFGFLFNLIFYAILAWFFIKGANYAVGFSERLEVRFGEDKKLKEIEKESEMSPFSIYKGGTLLQKQEANKYKMLFCAFAPFLLINSIKVLIVLVAFPTINVDTTKKGFSADIFNRIFNSPVWAVLDIMDAITVAVWIPILMTIAIRELSNSSTYKVLISSLIIGIFVAIFFYLLRPKGE</sequence>
<comment type="caution">
    <text evidence="2">The sequence shown here is derived from an EMBL/GenBank/DDBJ whole genome shotgun (WGS) entry which is preliminary data.</text>
</comment>
<proteinExistence type="predicted"/>
<evidence type="ECO:0000256" key="1">
    <source>
        <dbReference type="SAM" id="Phobius"/>
    </source>
</evidence>